<reference evidence="2" key="1">
    <citation type="submission" date="2015-04" db="UniProtKB">
        <authorList>
            <consortium name="EnsemblPlants"/>
        </authorList>
    </citation>
    <scope>IDENTIFICATION</scope>
</reference>
<keyword evidence="3" id="KW-1185">Reference proteome</keyword>
<proteinExistence type="predicted"/>
<feature type="region of interest" description="Disordered" evidence="1">
    <location>
        <begin position="204"/>
        <end position="235"/>
    </location>
</feature>
<organism evidence="2">
    <name type="scientific">Oryza meridionalis</name>
    <dbReference type="NCBI Taxonomy" id="40149"/>
    <lineage>
        <taxon>Eukaryota</taxon>
        <taxon>Viridiplantae</taxon>
        <taxon>Streptophyta</taxon>
        <taxon>Embryophyta</taxon>
        <taxon>Tracheophyta</taxon>
        <taxon>Spermatophyta</taxon>
        <taxon>Magnoliopsida</taxon>
        <taxon>Liliopsida</taxon>
        <taxon>Poales</taxon>
        <taxon>Poaceae</taxon>
        <taxon>BOP clade</taxon>
        <taxon>Oryzoideae</taxon>
        <taxon>Oryzeae</taxon>
        <taxon>Oryzinae</taxon>
        <taxon>Oryza</taxon>
    </lineage>
</organism>
<dbReference type="Gramene" id="OMERI10G10240.1">
    <property type="protein sequence ID" value="OMERI10G10240.1"/>
    <property type="gene ID" value="OMERI10G10240"/>
</dbReference>
<reference evidence="2" key="2">
    <citation type="submission" date="2018-05" db="EMBL/GenBank/DDBJ databases">
        <title>OmerRS3 (Oryza meridionalis Reference Sequence Version 3).</title>
        <authorList>
            <person name="Zhang J."/>
            <person name="Kudrna D."/>
            <person name="Lee S."/>
            <person name="Talag J."/>
            <person name="Welchert J."/>
            <person name="Wing R.A."/>
        </authorList>
    </citation>
    <scope>NUCLEOTIDE SEQUENCE [LARGE SCALE GENOMIC DNA]</scope>
    <source>
        <strain evidence="2">cv. OR44</strain>
    </source>
</reference>
<dbReference type="EnsemblPlants" id="OMERI10G10240.1">
    <property type="protein sequence ID" value="OMERI10G10240.1"/>
    <property type="gene ID" value="OMERI10G10240"/>
</dbReference>
<feature type="compositionally biased region" description="Low complexity" evidence="1">
    <location>
        <begin position="204"/>
        <end position="218"/>
    </location>
</feature>
<accession>A0A0E0EZ05</accession>
<feature type="region of interest" description="Disordered" evidence="1">
    <location>
        <begin position="33"/>
        <end position="55"/>
    </location>
</feature>
<evidence type="ECO:0000256" key="1">
    <source>
        <dbReference type="SAM" id="MobiDB-lite"/>
    </source>
</evidence>
<dbReference type="AlphaFoldDB" id="A0A0E0EZ05"/>
<sequence>MATRYESQREKKTCSSSQIQVENLLLGISSYSSRPSKRLQKWRSDDNDDDDDGGNGGFMDWILGHTKDQLTKQKARQCTLLSSPSTFHATACSKETWRPIPDKHTPPGRHGQQHHGNHTLICLGSMLARMGQSRSSCWRREELGLGHSAYTRSSASTCSGVYRTYLPESIPALSYPPPPPPPPPPPLPLPLRIATATAAAILHHQSFPPSPPSTQQQTWEISSKSEIVRRGGGKK</sequence>
<dbReference type="Proteomes" id="UP000008021">
    <property type="component" value="Chromosome 10"/>
</dbReference>
<protein>
    <submittedName>
        <fullName evidence="2">Uncharacterized protein</fullName>
    </submittedName>
</protein>
<dbReference type="HOGENOM" id="CLU_1181803_0_0_1"/>
<evidence type="ECO:0000313" key="3">
    <source>
        <dbReference type="Proteomes" id="UP000008021"/>
    </source>
</evidence>
<evidence type="ECO:0000313" key="2">
    <source>
        <dbReference type="EnsemblPlants" id="OMERI10G10240.1"/>
    </source>
</evidence>
<name>A0A0E0EZ05_9ORYZ</name>